<feature type="domain" description="Tyr recombinase" evidence="2">
    <location>
        <begin position="178"/>
        <end position="401"/>
    </location>
</feature>
<dbReference type="PROSITE" id="PS51898">
    <property type="entry name" value="TYR_RECOMBINASE"/>
    <property type="match status" value="1"/>
</dbReference>
<dbReference type="SUPFAM" id="SSF56349">
    <property type="entry name" value="DNA breaking-rejoining enzymes"/>
    <property type="match status" value="1"/>
</dbReference>
<dbReference type="InterPro" id="IPR002104">
    <property type="entry name" value="Integrase_catalytic"/>
</dbReference>
<proteinExistence type="predicted"/>
<dbReference type="InterPro" id="IPR013762">
    <property type="entry name" value="Integrase-like_cat_sf"/>
</dbReference>
<dbReference type="AlphaFoldDB" id="A0A2T5EW26"/>
<dbReference type="Gene3D" id="1.10.443.10">
    <property type="entry name" value="Intergrase catalytic core"/>
    <property type="match status" value="1"/>
</dbReference>
<evidence type="ECO:0000313" key="3">
    <source>
        <dbReference type="EMBL" id="PTP35345.1"/>
    </source>
</evidence>
<dbReference type="EMBL" id="PIFK01000018">
    <property type="protein sequence ID" value="PTP35345.1"/>
    <property type="molecule type" value="Genomic_DNA"/>
</dbReference>
<dbReference type="GO" id="GO:0006310">
    <property type="term" value="P:DNA recombination"/>
    <property type="evidence" value="ECO:0007669"/>
    <property type="project" value="UniProtKB-KW"/>
</dbReference>
<dbReference type="InterPro" id="IPR011010">
    <property type="entry name" value="DNA_brk_join_enz"/>
</dbReference>
<protein>
    <submittedName>
        <fullName evidence="3">Site-specific integrase</fullName>
    </submittedName>
</protein>
<evidence type="ECO:0000313" key="4">
    <source>
        <dbReference type="Proteomes" id="UP000244197"/>
    </source>
</evidence>
<evidence type="ECO:0000256" key="1">
    <source>
        <dbReference type="ARBA" id="ARBA00023172"/>
    </source>
</evidence>
<evidence type="ECO:0000259" key="2">
    <source>
        <dbReference type="PROSITE" id="PS51898"/>
    </source>
</evidence>
<dbReference type="GO" id="GO:0015074">
    <property type="term" value="P:DNA integration"/>
    <property type="evidence" value="ECO:0007669"/>
    <property type="project" value="InterPro"/>
</dbReference>
<gene>
    <name evidence="3" type="ORF">CWO07_10470</name>
</gene>
<comment type="caution">
    <text evidence="3">The sequence shown here is derived from an EMBL/GenBank/DDBJ whole genome shotgun (WGS) entry which is preliminary data.</text>
</comment>
<dbReference type="Proteomes" id="UP000244197">
    <property type="component" value="Unassembled WGS sequence"/>
</dbReference>
<name>A0A2T5EW26_VIBSP</name>
<organism evidence="3 4">
    <name type="scientific">Vibrio splendidus</name>
    <dbReference type="NCBI Taxonomy" id="29497"/>
    <lineage>
        <taxon>Bacteria</taxon>
        <taxon>Pseudomonadati</taxon>
        <taxon>Pseudomonadota</taxon>
        <taxon>Gammaproteobacteria</taxon>
        <taxon>Vibrionales</taxon>
        <taxon>Vibrionaceae</taxon>
        <taxon>Vibrio</taxon>
    </lineage>
</organism>
<keyword evidence="1" id="KW-0233">DNA recombination</keyword>
<reference evidence="3 4" key="1">
    <citation type="submission" date="2017-11" db="EMBL/GenBank/DDBJ databases">
        <title>Population delineation of vibrios coincides with oyster pathogenicity.</title>
        <authorList>
            <person name="Bruto M."/>
            <person name="Labreuche Y."/>
            <person name="James A."/>
            <person name="Piel D."/>
            <person name="Chenivesse S."/>
            <person name="Petton B."/>
            <person name="Polz M.F."/>
            <person name="Le Roux F."/>
        </authorList>
    </citation>
    <scope>NUCLEOTIDE SEQUENCE [LARGE SCALE GENOMIC DNA]</scope>
    <source>
        <strain evidence="3 4">FF_144</strain>
    </source>
</reference>
<dbReference type="GO" id="GO:0003677">
    <property type="term" value="F:DNA binding"/>
    <property type="evidence" value="ECO:0007669"/>
    <property type="project" value="InterPro"/>
</dbReference>
<dbReference type="CDD" id="cd00397">
    <property type="entry name" value="DNA_BRE_C"/>
    <property type="match status" value="1"/>
</dbReference>
<dbReference type="RefSeq" id="WP_108187667.1">
    <property type="nucleotide sequence ID" value="NZ_PIFK01000018.1"/>
</dbReference>
<accession>A0A2T5EW26</accession>
<sequence length="452" mass="51389">MSTVVVAKDPCLTFLITSRKINEKNDSPLPMILKKSGGIDWDANAYLTEIGGGSQVYNIKPLAKTVVKKAYSLNVFCSFLENKGIKLFDITNKTLYQFIDFLKTRKINDGTILSHGRVALGYIVYLSEKNPEWKLATSVQGAERAFNVHYQVKKFKRPGGEVEYFDHGSFVGLIHISVEAEYIHDHEFVMWLDAINDTTYHPVLSEFLISRWQTLSTLLDITGSRIGEIHQITKTSIKNASKAIFSEKNPIIRDIPILKGKFKGKNREVETTSEDLQILLWHINLVENMFPDVEHDAIFVDSKTGAPLKPSYLKNYAKKVINGSRYCNDLRHITNHSFRHRFITFHVAKAIKKVAASGSFNNILNVAATACRKVTMHASNTTLSRYIHLATELNHQSNQLNDALLEISSQIRMRVMKMLHIAESFKANQINDNEALESFLSNIEELRKLQMK</sequence>